<gene>
    <name evidence="1" type="ORF">MEUPH1_LOCUS29578</name>
</gene>
<accession>A0AAV0Y6Y7</accession>
<dbReference type="AlphaFoldDB" id="A0AAV0Y6Y7"/>
<dbReference type="EMBL" id="CARXXK010001449">
    <property type="protein sequence ID" value="CAI6376171.1"/>
    <property type="molecule type" value="Genomic_DNA"/>
</dbReference>
<comment type="caution">
    <text evidence="1">The sequence shown here is derived from an EMBL/GenBank/DDBJ whole genome shotgun (WGS) entry which is preliminary data.</text>
</comment>
<evidence type="ECO:0000313" key="2">
    <source>
        <dbReference type="Proteomes" id="UP001160148"/>
    </source>
</evidence>
<organism evidence="1 2">
    <name type="scientific">Macrosiphum euphorbiae</name>
    <name type="common">potato aphid</name>
    <dbReference type="NCBI Taxonomy" id="13131"/>
    <lineage>
        <taxon>Eukaryota</taxon>
        <taxon>Metazoa</taxon>
        <taxon>Ecdysozoa</taxon>
        <taxon>Arthropoda</taxon>
        <taxon>Hexapoda</taxon>
        <taxon>Insecta</taxon>
        <taxon>Pterygota</taxon>
        <taxon>Neoptera</taxon>
        <taxon>Paraneoptera</taxon>
        <taxon>Hemiptera</taxon>
        <taxon>Sternorrhyncha</taxon>
        <taxon>Aphidomorpha</taxon>
        <taxon>Aphidoidea</taxon>
        <taxon>Aphididae</taxon>
        <taxon>Macrosiphini</taxon>
        <taxon>Macrosiphum</taxon>
    </lineage>
</organism>
<name>A0AAV0Y6Y7_9HEMI</name>
<reference evidence="1 2" key="1">
    <citation type="submission" date="2023-01" db="EMBL/GenBank/DDBJ databases">
        <authorList>
            <person name="Whitehead M."/>
        </authorList>
    </citation>
    <scope>NUCLEOTIDE SEQUENCE [LARGE SCALE GENOMIC DNA]</scope>
</reference>
<proteinExistence type="predicted"/>
<keyword evidence="2" id="KW-1185">Reference proteome</keyword>
<sequence>MFVVAFERFVLQVAGSRLHLVQKKAVNGSITFSSSVSLKDLLFKKAWSPLLTPLGYMSFETLEGRT</sequence>
<evidence type="ECO:0000313" key="1">
    <source>
        <dbReference type="EMBL" id="CAI6376171.1"/>
    </source>
</evidence>
<dbReference type="Proteomes" id="UP001160148">
    <property type="component" value="Unassembled WGS sequence"/>
</dbReference>
<protein>
    <submittedName>
        <fullName evidence="1">Uncharacterized protein</fullName>
    </submittedName>
</protein>